<dbReference type="GO" id="GO:0009506">
    <property type="term" value="C:plasmodesma"/>
    <property type="evidence" value="ECO:0007669"/>
    <property type="project" value="TreeGrafter"/>
</dbReference>
<keyword evidence="2" id="KW-0418">Kinase</keyword>
<reference evidence="2" key="1">
    <citation type="journal article" date="2019" name="Sci. Rep.">
        <title>Draft genome of Tanacetum cinerariifolium, the natural source of mosquito coil.</title>
        <authorList>
            <person name="Yamashiro T."/>
            <person name="Shiraishi A."/>
            <person name="Satake H."/>
            <person name="Nakayama K."/>
        </authorList>
    </citation>
    <scope>NUCLEOTIDE SEQUENCE</scope>
</reference>
<dbReference type="Gene3D" id="3.30.200.20">
    <property type="entry name" value="Phosphorylase Kinase, domain 1"/>
    <property type="match status" value="1"/>
</dbReference>
<dbReference type="GO" id="GO:0005524">
    <property type="term" value="F:ATP binding"/>
    <property type="evidence" value="ECO:0007669"/>
    <property type="project" value="InterPro"/>
</dbReference>
<feature type="non-terminal residue" evidence="2">
    <location>
        <position position="1"/>
    </location>
</feature>
<sequence length="277" mass="32399">KGELPKRHYNVRIRRINEATAVDLFYNEIEILSTCKHENIDSLLGFCDEDSHMILVYEGNAYNRPLKHLSLPVLTWNKRLKICLDVAHGLNYIHNEMEDQKMVIHRQVSCYCIMLDSNFQGTKLTGFGLSTFHENQYEVALLGYLRTDFNPFSTYFKAPEFRKTGKAIKESDIYSFGLVMFELLCGMDYPILRMNDDEFRAEHWFKDRIIKQKVARVLREENSGNKLFLKEGPNEDSLDTFIKITEQCLAVYPFQRPTLQVIIKQLEKALLLQVSLI</sequence>
<organism evidence="2">
    <name type="scientific">Tanacetum cinerariifolium</name>
    <name type="common">Dalmatian daisy</name>
    <name type="synonym">Chrysanthemum cinerariifolium</name>
    <dbReference type="NCBI Taxonomy" id="118510"/>
    <lineage>
        <taxon>Eukaryota</taxon>
        <taxon>Viridiplantae</taxon>
        <taxon>Streptophyta</taxon>
        <taxon>Embryophyta</taxon>
        <taxon>Tracheophyta</taxon>
        <taxon>Spermatophyta</taxon>
        <taxon>Magnoliopsida</taxon>
        <taxon>eudicotyledons</taxon>
        <taxon>Gunneridae</taxon>
        <taxon>Pentapetalae</taxon>
        <taxon>asterids</taxon>
        <taxon>campanulids</taxon>
        <taxon>Asterales</taxon>
        <taxon>Asteraceae</taxon>
        <taxon>Asteroideae</taxon>
        <taxon>Anthemideae</taxon>
        <taxon>Anthemidinae</taxon>
        <taxon>Tanacetum</taxon>
    </lineage>
</organism>
<accession>A0A699QMH8</accession>
<dbReference type="Pfam" id="PF07714">
    <property type="entry name" value="PK_Tyr_Ser-Thr"/>
    <property type="match status" value="1"/>
</dbReference>
<dbReference type="GO" id="GO:0030246">
    <property type="term" value="F:carbohydrate binding"/>
    <property type="evidence" value="ECO:0007669"/>
    <property type="project" value="UniProtKB-KW"/>
</dbReference>
<protein>
    <submittedName>
        <fullName evidence="2">Protein kinase-like domain, concanavalin A-like lectin/glucanase domain protein</fullName>
    </submittedName>
</protein>
<dbReference type="AlphaFoldDB" id="A0A699QMH8"/>
<dbReference type="GO" id="GO:0005886">
    <property type="term" value="C:plasma membrane"/>
    <property type="evidence" value="ECO:0007669"/>
    <property type="project" value="TreeGrafter"/>
</dbReference>
<feature type="domain" description="Protein kinase" evidence="1">
    <location>
        <begin position="1"/>
        <end position="271"/>
    </location>
</feature>
<dbReference type="PIRSF" id="PIRSF000654">
    <property type="entry name" value="Integrin-linked_kinase"/>
    <property type="match status" value="1"/>
</dbReference>
<dbReference type="PANTHER" id="PTHR27003:SF471">
    <property type="entry name" value="VASCULAR ENDOTHELIAL GROWTH FACTOR RECEPTOR 2 (VEGFR2)-RELATED"/>
    <property type="match status" value="1"/>
</dbReference>
<keyword evidence="2" id="KW-0430">Lectin</keyword>
<proteinExistence type="predicted"/>
<dbReference type="Gene3D" id="1.10.510.10">
    <property type="entry name" value="Transferase(Phosphotransferase) domain 1"/>
    <property type="match status" value="1"/>
</dbReference>
<dbReference type="GO" id="GO:0004714">
    <property type="term" value="F:transmembrane receptor protein tyrosine kinase activity"/>
    <property type="evidence" value="ECO:0007669"/>
    <property type="project" value="InterPro"/>
</dbReference>
<dbReference type="InterPro" id="IPR001245">
    <property type="entry name" value="Ser-Thr/Tyr_kinase_cat_dom"/>
</dbReference>
<dbReference type="EMBL" id="BKCJ011040675">
    <property type="protein sequence ID" value="GFC73057.1"/>
    <property type="molecule type" value="Genomic_DNA"/>
</dbReference>
<dbReference type="PANTHER" id="PTHR27003">
    <property type="entry name" value="OS07G0166700 PROTEIN"/>
    <property type="match status" value="1"/>
</dbReference>
<dbReference type="InterPro" id="IPR011009">
    <property type="entry name" value="Kinase-like_dom_sf"/>
</dbReference>
<dbReference type="InterPro" id="IPR000719">
    <property type="entry name" value="Prot_kinase_dom"/>
</dbReference>
<name>A0A699QMH8_TANCI</name>
<comment type="caution">
    <text evidence="2">The sequence shown here is derived from an EMBL/GenBank/DDBJ whole genome shotgun (WGS) entry which is preliminary data.</text>
</comment>
<evidence type="ECO:0000313" key="2">
    <source>
        <dbReference type="EMBL" id="GFC73057.1"/>
    </source>
</evidence>
<dbReference type="InterPro" id="IPR045272">
    <property type="entry name" value="ANXUR1/2-like"/>
</dbReference>
<gene>
    <name evidence="2" type="ORF">Tci_845027</name>
</gene>
<keyword evidence="2" id="KW-0808">Transferase</keyword>
<evidence type="ECO:0000259" key="1">
    <source>
        <dbReference type="PROSITE" id="PS50011"/>
    </source>
</evidence>
<dbReference type="SUPFAM" id="SSF56112">
    <property type="entry name" value="Protein kinase-like (PK-like)"/>
    <property type="match status" value="1"/>
</dbReference>
<dbReference type="PROSITE" id="PS50011">
    <property type="entry name" value="PROTEIN_KINASE_DOM"/>
    <property type="match status" value="1"/>
</dbReference>